<evidence type="ECO:0000313" key="2">
    <source>
        <dbReference type="EMBL" id="MDR7094296.1"/>
    </source>
</evidence>
<dbReference type="EMBL" id="JAVDWE010000004">
    <property type="protein sequence ID" value="MDR7094296.1"/>
    <property type="molecule type" value="Genomic_DNA"/>
</dbReference>
<protein>
    <submittedName>
        <fullName evidence="2">ABC-type phosphate/phosphonate transport system substrate-binding protein</fullName>
    </submittedName>
</protein>
<name>A0ABU1VA06_9BURK</name>
<dbReference type="RefSeq" id="WP_204733009.1">
    <property type="nucleotide sequence ID" value="NZ_JAVDWE010000004.1"/>
</dbReference>
<dbReference type="Pfam" id="PF12974">
    <property type="entry name" value="Phosphonate-bd"/>
    <property type="match status" value="1"/>
</dbReference>
<dbReference type="Gene3D" id="3.40.190.10">
    <property type="entry name" value="Periplasmic binding protein-like II"/>
    <property type="match status" value="2"/>
</dbReference>
<gene>
    <name evidence="2" type="ORF">J2X09_002034</name>
</gene>
<comment type="caution">
    <text evidence="2">The sequence shown here is derived from an EMBL/GenBank/DDBJ whole genome shotgun (WGS) entry which is preliminary data.</text>
</comment>
<organism evidence="2 3">
    <name type="scientific">Hydrogenophaga laconesensis</name>
    <dbReference type="NCBI Taxonomy" id="1805971"/>
    <lineage>
        <taxon>Bacteria</taxon>
        <taxon>Pseudomonadati</taxon>
        <taxon>Pseudomonadota</taxon>
        <taxon>Betaproteobacteria</taxon>
        <taxon>Burkholderiales</taxon>
        <taxon>Comamonadaceae</taxon>
        <taxon>Hydrogenophaga</taxon>
    </lineage>
</organism>
<accession>A0ABU1VA06</accession>
<proteinExistence type="predicted"/>
<keyword evidence="3" id="KW-1185">Reference proteome</keyword>
<keyword evidence="1" id="KW-0732">Signal</keyword>
<feature type="signal peptide" evidence="1">
    <location>
        <begin position="1"/>
        <end position="22"/>
    </location>
</feature>
<evidence type="ECO:0000313" key="3">
    <source>
        <dbReference type="Proteomes" id="UP001265550"/>
    </source>
</evidence>
<feature type="chain" id="PRO_5047022101" evidence="1">
    <location>
        <begin position="23"/>
        <end position="271"/>
    </location>
</feature>
<dbReference type="Proteomes" id="UP001265550">
    <property type="component" value="Unassembled WGS sequence"/>
</dbReference>
<evidence type="ECO:0000256" key="1">
    <source>
        <dbReference type="SAM" id="SignalP"/>
    </source>
</evidence>
<dbReference type="SUPFAM" id="SSF53850">
    <property type="entry name" value="Periplasmic binding protein-like II"/>
    <property type="match status" value="1"/>
</dbReference>
<reference evidence="2 3" key="1">
    <citation type="submission" date="2023-07" db="EMBL/GenBank/DDBJ databases">
        <title>Sorghum-associated microbial communities from plants grown in Nebraska, USA.</title>
        <authorList>
            <person name="Schachtman D."/>
        </authorList>
    </citation>
    <scope>NUCLEOTIDE SEQUENCE [LARGE SCALE GENOMIC DNA]</scope>
    <source>
        <strain evidence="2 3">BE240</strain>
    </source>
</reference>
<sequence length="271" mass="29434">MTKTLFARAALALLLCAGPTHARDLILAISEGTSGGTDHARVIAKYQGLADVLGKSLSQKVNVVFIREFSALEDGMKERRFALAMARPSDFPARGMRDYGYRYVASAKPDGQCLIVVPKEAPYKTLADIKGKRLVLPEPAAYMAKFCAAALRDEGVDIGKENVQRVREQGAVPFYLSNKFADVGGVASYSGVAKSLEKSGHRVLHTSVSQPYFPLIADREFTPTQIEAMQKALRALPDSEAGQDVLKSVGVQGFDTGTEKRLRDLLAWLGL</sequence>